<organism evidence="4">
    <name type="scientific">Fagus sylvatica</name>
    <name type="common">Beechnut</name>
    <dbReference type="NCBI Taxonomy" id="28930"/>
    <lineage>
        <taxon>Eukaryota</taxon>
        <taxon>Viridiplantae</taxon>
        <taxon>Streptophyta</taxon>
        <taxon>Embryophyta</taxon>
        <taxon>Tracheophyta</taxon>
        <taxon>Spermatophyta</taxon>
        <taxon>Magnoliopsida</taxon>
        <taxon>eudicotyledons</taxon>
        <taxon>Gunneridae</taxon>
        <taxon>Pentapetalae</taxon>
        <taxon>rosids</taxon>
        <taxon>fabids</taxon>
        <taxon>Fagales</taxon>
        <taxon>Fagaceae</taxon>
        <taxon>Fagus</taxon>
    </lineage>
</organism>
<evidence type="ECO:0000313" key="2">
    <source>
        <dbReference type="EMBL" id="SPC82315.1"/>
    </source>
</evidence>
<feature type="domain" description="RNase H type-1" evidence="1">
    <location>
        <begin position="42"/>
        <end position="126"/>
    </location>
</feature>
<dbReference type="Pfam" id="PF13456">
    <property type="entry name" value="RVT_3"/>
    <property type="match status" value="1"/>
</dbReference>
<gene>
    <name evidence="2" type="ORF">FSB_LOCUS10197</name>
    <name evidence="3" type="ORF">FSB_LOCUS14457</name>
    <name evidence="4" type="ORF">FSB_LOCUS39155</name>
</gene>
<protein>
    <recommendedName>
        <fullName evidence="1">RNase H type-1 domain-containing protein</fullName>
    </recommendedName>
</protein>
<dbReference type="GO" id="GO:0004523">
    <property type="term" value="F:RNA-DNA hybrid ribonuclease activity"/>
    <property type="evidence" value="ECO:0007669"/>
    <property type="project" value="InterPro"/>
</dbReference>
<dbReference type="GO" id="GO:0003676">
    <property type="term" value="F:nucleic acid binding"/>
    <property type="evidence" value="ECO:0007669"/>
    <property type="project" value="InterPro"/>
</dbReference>
<accession>A0A2N9HHR3</accession>
<dbReference type="PANTHER" id="PTHR47074:SF48">
    <property type="entry name" value="POLYNUCLEOTIDYL TRANSFERASE, RIBONUCLEASE H-LIKE SUPERFAMILY PROTEIN"/>
    <property type="match status" value="1"/>
</dbReference>
<evidence type="ECO:0000313" key="4">
    <source>
        <dbReference type="EMBL" id="SPD11273.1"/>
    </source>
</evidence>
<evidence type="ECO:0000313" key="3">
    <source>
        <dbReference type="EMBL" id="SPC86575.1"/>
    </source>
</evidence>
<dbReference type="InterPro" id="IPR052929">
    <property type="entry name" value="RNase_H-like_EbsB-rel"/>
</dbReference>
<dbReference type="AlphaFoldDB" id="A0A2N9HHR3"/>
<dbReference type="EMBL" id="OIVN01000860">
    <property type="protein sequence ID" value="SPC86575.1"/>
    <property type="molecule type" value="Genomic_DNA"/>
</dbReference>
<reference evidence="4" key="1">
    <citation type="submission" date="2018-02" db="EMBL/GenBank/DDBJ databases">
        <authorList>
            <person name="Cohen D.B."/>
            <person name="Kent A.D."/>
        </authorList>
    </citation>
    <scope>NUCLEOTIDE SEQUENCE</scope>
</reference>
<dbReference type="InterPro" id="IPR002156">
    <property type="entry name" value="RNaseH_domain"/>
</dbReference>
<dbReference type="EMBL" id="OIVN01000570">
    <property type="protein sequence ID" value="SPC82315.1"/>
    <property type="molecule type" value="Genomic_DNA"/>
</dbReference>
<name>A0A2N9HHR3_FAGSY</name>
<dbReference type="EMBL" id="OIVN01003446">
    <property type="protein sequence ID" value="SPD11273.1"/>
    <property type="molecule type" value="Genomic_DNA"/>
</dbReference>
<sequence length="127" mass="14038">MEMATVTKLVCNSNEMATGTKWKPPPAGIFKVNVAERRFSEDRMGIGIVVRDDSGDVLAALSEPAVNDGNNSWRMAKAILRALHFCVDTGFHSFILECSNAAVVSFLQGDSKCYTKLEWIIRNIQDV</sequence>
<dbReference type="PANTHER" id="PTHR47074">
    <property type="entry name" value="BNAC02G40300D PROTEIN"/>
    <property type="match status" value="1"/>
</dbReference>
<evidence type="ECO:0000259" key="1">
    <source>
        <dbReference type="Pfam" id="PF13456"/>
    </source>
</evidence>
<proteinExistence type="predicted"/>